<dbReference type="PANTHER" id="PTHR13542">
    <property type="entry name" value="LSM12 HOMOLOG"/>
    <property type="match status" value="1"/>
</dbReference>
<name>A0ABD2MZ60_9CUCU</name>
<evidence type="ECO:0000313" key="2">
    <source>
        <dbReference type="EMBL" id="KAL3271718.1"/>
    </source>
</evidence>
<accession>A0ABD2MZ60</accession>
<comment type="caution">
    <text evidence="2">The sequence shown here is derived from an EMBL/GenBank/DDBJ whole genome shotgun (WGS) entry which is preliminary data.</text>
</comment>
<dbReference type="EMBL" id="JABFTP020000042">
    <property type="protein sequence ID" value="KAL3271718.1"/>
    <property type="molecule type" value="Genomic_DNA"/>
</dbReference>
<feature type="domain" description="AD" evidence="1">
    <location>
        <begin position="87"/>
        <end position="183"/>
    </location>
</feature>
<dbReference type="InterPro" id="IPR039683">
    <property type="entry name" value="Lsm12-like"/>
</dbReference>
<proteinExistence type="predicted"/>
<dbReference type="SMART" id="SM00995">
    <property type="entry name" value="AD"/>
    <property type="match status" value="1"/>
</dbReference>
<dbReference type="InterPro" id="IPR047574">
    <property type="entry name" value="AD"/>
</dbReference>
<gene>
    <name evidence="2" type="ORF">HHI36_022189</name>
</gene>
<evidence type="ECO:0000259" key="1">
    <source>
        <dbReference type="PROSITE" id="PS52001"/>
    </source>
</evidence>
<dbReference type="Proteomes" id="UP001516400">
    <property type="component" value="Unassembled WGS sequence"/>
</dbReference>
<keyword evidence="3" id="KW-1185">Reference proteome</keyword>
<dbReference type="Pfam" id="PF21166">
    <property type="entry name" value="LSM12_LSM"/>
    <property type="match status" value="1"/>
</dbReference>
<dbReference type="InterPro" id="IPR019181">
    <property type="entry name" value="LSM12_ABD"/>
</dbReference>
<protein>
    <recommendedName>
        <fullName evidence="1">AD domain-containing protein</fullName>
    </recommendedName>
</protein>
<evidence type="ECO:0000313" key="3">
    <source>
        <dbReference type="Proteomes" id="UP001516400"/>
    </source>
</evidence>
<dbReference type="AlphaFoldDB" id="A0ABD2MZ60"/>
<dbReference type="PROSITE" id="PS52001">
    <property type="entry name" value="AD"/>
    <property type="match status" value="1"/>
</dbReference>
<reference evidence="2 3" key="1">
    <citation type="journal article" date="2021" name="BMC Biol.">
        <title>Horizontally acquired antibacterial genes associated with adaptive radiation of ladybird beetles.</title>
        <authorList>
            <person name="Li H.S."/>
            <person name="Tang X.F."/>
            <person name="Huang Y.H."/>
            <person name="Xu Z.Y."/>
            <person name="Chen M.L."/>
            <person name="Du X.Y."/>
            <person name="Qiu B.Y."/>
            <person name="Chen P.T."/>
            <person name="Zhang W."/>
            <person name="Slipinski A."/>
            <person name="Escalona H.E."/>
            <person name="Waterhouse R.M."/>
            <person name="Zwick A."/>
            <person name="Pang H."/>
        </authorList>
    </citation>
    <scope>NUCLEOTIDE SEQUENCE [LARGE SCALE GENOMIC DNA]</scope>
    <source>
        <strain evidence="2">SYSU2018</strain>
    </source>
</reference>
<organism evidence="2 3">
    <name type="scientific">Cryptolaemus montrouzieri</name>
    <dbReference type="NCBI Taxonomy" id="559131"/>
    <lineage>
        <taxon>Eukaryota</taxon>
        <taxon>Metazoa</taxon>
        <taxon>Ecdysozoa</taxon>
        <taxon>Arthropoda</taxon>
        <taxon>Hexapoda</taxon>
        <taxon>Insecta</taxon>
        <taxon>Pterygota</taxon>
        <taxon>Neoptera</taxon>
        <taxon>Endopterygota</taxon>
        <taxon>Coleoptera</taxon>
        <taxon>Polyphaga</taxon>
        <taxon>Cucujiformia</taxon>
        <taxon>Coccinelloidea</taxon>
        <taxon>Coccinellidae</taxon>
        <taxon>Scymninae</taxon>
        <taxon>Scymnini</taxon>
        <taxon>Cryptolaemus</taxon>
    </lineage>
</organism>
<dbReference type="InterPro" id="IPR048478">
    <property type="entry name" value="LSM12_LSM"/>
</dbReference>
<sequence>METENSVSFDTCFGVKNTNVTKRRCQCDFSGVMAAVSDCFSLGSIVWCRTCYDTEVEGEVLAFDANTKILILKCSSSNGDAKLNDVHFINLSLLNTRVKNQVDEKKRLLQAKSTNASSEGQSVFIAIAKTIDEVRWRNSEIVVWNHEVVISPPYQLENIRGDPNNKGYGYIKKVVEKHWNDLALNSQNNSQNIVQSNSNANYK</sequence>